<dbReference type="EMBL" id="CABWKI010000002">
    <property type="protein sequence ID" value="VWQ33836.1"/>
    <property type="molecule type" value="Genomic_DNA"/>
</dbReference>
<dbReference type="Proteomes" id="UP000494179">
    <property type="component" value="Unassembled WGS sequence"/>
</dbReference>
<gene>
    <name evidence="2" type="ORF">BIFLH664_00584</name>
    <name evidence="1" type="ORF">BIFLH665_02291</name>
</gene>
<organism evidence="1 4">
    <name type="scientific">Bifidobacterium longum subsp. infantis</name>
    <dbReference type="NCBI Taxonomy" id="1682"/>
    <lineage>
        <taxon>Bacteria</taxon>
        <taxon>Bacillati</taxon>
        <taxon>Actinomycetota</taxon>
        <taxon>Actinomycetes</taxon>
        <taxon>Bifidobacteriales</taxon>
        <taxon>Bifidobacteriaceae</taxon>
        <taxon>Bifidobacterium</taxon>
    </lineage>
</organism>
<sequence>MVFASGVSTDCLVTGCGELAVADGLCRSHYNRKAYSGRPVTPIRARVCPMCGMAFQLTRSSKIFCSPTCRKRFQRFRAKHPYTTLASDPNPIIESEPLTPEPVRSMTYGAFTEADIWAKCDGTCKGCGKPVSKDIDSPDAGTPAWIVPPEDGGEPSFENRAIFHYRCVRRHV</sequence>
<evidence type="ECO:0000313" key="1">
    <source>
        <dbReference type="EMBL" id="VWQ29177.1"/>
    </source>
</evidence>
<reference evidence="3 4" key="1">
    <citation type="submission" date="2019-10" db="EMBL/GenBank/DDBJ databases">
        <authorList>
            <consortium name="Melissa Lawson"/>
            <person name="O'neill I."/>
        </authorList>
    </citation>
    <scope>NUCLEOTIDE SEQUENCE [LARGE SCALE GENOMIC DNA]</scope>
    <source>
        <strain evidence="2">LH_664</strain>
        <strain evidence="1">LH_665</strain>
    </source>
</reference>
<dbReference type="AlphaFoldDB" id="A0A8U0KWC0"/>
<dbReference type="Proteomes" id="UP000494270">
    <property type="component" value="Unassembled WGS sequence"/>
</dbReference>
<protein>
    <submittedName>
        <fullName evidence="1">Uncharacterized protein</fullName>
    </submittedName>
</protein>
<name>A0A8U0KWC0_BIFLI</name>
<comment type="caution">
    <text evidence="1">The sequence shown here is derived from an EMBL/GenBank/DDBJ whole genome shotgun (WGS) entry which is preliminary data.</text>
</comment>
<dbReference type="EMBL" id="CABWKE010000033">
    <property type="protein sequence ID" value="VWQ29177.1"/>
    <property type="molecule type" value="Genomic_DNA"/>
</dbReference>
<evidence type="ECO:0000313" key="2">
    <source>
        <dbReference type="EMBL" id="VWQ33836.1"/>
    </source>
</evidence>
<evidence type="ECO:0000313" key="4">
    <source>
        <dbReference type="Proteomes" id="UP000494270"/>
    </source>
</evidence>
<proteinExistence type="predicted"/>
<evidence type="ECO:0000313" key="3">
    <source>
        <dbReference type="Proteomes" id="UP000494179"/>
    </source>
</evidence>
<accession>A0A8U0KWC0</accession>